<accession>A0A1I7N5Z7</accession>
<reference evidence="1 2" key="1">
    <citation type="submission" date="2016-10" db="EMBL/GenBank/DDBJ databases">
        <authorList>
            <person name="de Groot N.N."/>
        </authorList>
    </citation>
    <scope>NUCLEOTIDE SEQUENCE [LARGE SCALE GENOMIC DNA]</scope>
    <source>
        <strain evidence="1 2">IPL20</strain>
    </source>
</reference>
<dbReference type="EMBL" id="FPCK01000001">
    <property type="protein sequence ID" value="SFV30061.1"/>
    <property type="molecule type" value="Genomic_DNA"/>
</dbReference>
<name>A0A1I7N5Z7_9HYPH</name>
<evidence type="ECO:0000313" key="1">
    <source>
        <dbReference type="EMBL" id="SFV30061.1"/>
    </source>
</evidence>
<gene>
    <name evidence="1" type="ORF">SAMN05216456_0905</name>
</gene>
<organism evidence="1 2">
    <name type="scientific">Devosia crocina</name>
    <dbReference type="NCBI Taxonomy" id="429728"/>
    <lineage>
        <taxon>Bacteria</taxon>
        <taxon>Pseudomonadati</taxon>
        <taxon>Pseudomonadota</taxon>
        <taxon>Alphaproteobacteria</taxon>
        <taxon>Hyphomicrobiales</taxon>
        <taxon>Devosiaceae</taxon>
        <taxon>Devosia</taxon>
    </lineage>
</organism>
<dbReference type="Proteomes" id="UP000199074">
    <property type="component" value="Unassembled WGS sequence"/>
</dbReference>
<dbReference type="RefSeq" id="WP_092421428.1">
    <property type="nucleotide sequence ID" value="NZ_FPCK01000001.1"/>
</dbReference>
<proteinExistence type="predicted"/>
<dbReference type="Pfam" id="PF13711">
    <property type="entry name" value="DUF4160"/>
    <property type="match status" value="1"/>
</dbReference>
<sequence>MPTIALFFGMVVQMYWRDHAPPHFHVFYQGYEGSIAIETGELIAGNLPKTAKRLLRDWTATHRTELLENWDRGRLQMPFNSIQGADYDD</sequence>
<dbReference type="OrthoDB" id="122670at2"/>
<evidence type="ECO:0000313" key="2">
    <source>
        <dbReference type="Proteomes" id="UP000199074"/>
    </source>
</evidence>
<keyword evidence="2" id="KW-1185">Reference proteome</keyword>
<protein>
    <recommendedName>
        <fullName evidence="3">DUF4160 domain-containing protein</fullName>
    </recommendedName>
</protein>
<dbReference type="STRING" id="429728.SAMN05216456_0905"/>
<dbReference type="InterPro" id="IPR025427">
    <property type="entry name" value="DUF4160"/>
</dbReference>
<dbReference type="AlphaFoldDB" id="A0A1I7N5Z7"/>
<evidence type="ECO:0008006" key="3">
    <source>
        <dbReference type="Google" id="ProtNLM"/>
    </source>
</evidence>